<dbReference type="AlphaFoldDB" id="A0A1S2NYH1"/>
<dbReference type="Gene3D" id="1.10.10.60">
    <property type="entry name" value="Homeodomain-like"/>
    <property type="match status" value="1"/>
</dbReference>
<dbReference type="EMBL" id="MLYO01000126">
    <property type="protein sequence ID" value="OIJ86316.1"/>
    <property type="molecule type" value="Genomic_DNA"/>
</dbReference>
<proteinExistence type="predicted"/>
<name>A0A1S2NYH1_9ACTN</name>
<accession>A0A1S2NYH1</accession>
<protein>
    <recommendedName>
        <fullName evidence="3">Transposase</fullName>
    </recommendedName>
</protein>
<comment type="caution">
    <text evidence="1">The sequence shown here is derived from an EMBL/GenBank/DDBJ whole genome shotgun (WGS) entry which is preliminary data.</text>
</comment>
<evidence type="ECO:0000313" key="2">
    <source>
        <dbReference type="Proteomes" id="UP000179642"/>
    </source>
</evidence>
<reference evidence="1 2" key="1">
    <citation type="submission" date="2016-10" db="EMBL/GenBank/DDBJ databases">
        <title>Genome sequence of Streptomyces sp. MUSC 1.</title>
        <authorList>
            <person name="Lee L.-H."/>
            <person name="Ser H.-L."/>
            <person name="Law J.W.-F."/>
        </authorList>
    </citation>
    <scope>NUCLEOTIDE SEQUENCE [LARGE SCALE GENOMIC DNA]</scope>
    <source>
        <strain evidence="1 2">MUSC 1</strain>
    </source>
</reference>
<evidence type="ECO:0000313" key="1">
    <source>
        <dbReference type="EMBL" id="OIJ86316.1"/>
    </source>
</evidence>
<keyword evidence="2" id="KW-1185">Reference proteome</keyword>
<dbReference type="Proteomes" id="UP000179642">
    <property type="component" value="Unassembled WGS sequence"/>
</dbReference>
<evidence type="ECO:0008006" key="3">
    <source>
        <dbReference type="Google" id="ProtNLM"/>
    </source>
</evidence>
<gene>
    <name evidence="1" type="ORF">BIV23_44095</name>
</gene>
<organism evidence="1 2">
    <name type="scientific">Streptomyces monashensis</name>
    <dbReference type="NCBI Taxonomy" id="1678012"/>
    <lineage>
        <taxon>Bacteria</taxon>
        <taxon>Bacillati</taxon>
        <taxon>Actinomycetota</taxon>
        <taxon>Actinomycetes</taxon>
        <taxon>Kitasatosporales</taxon>
        <taxon>Streptomycetaceae</taxon>
        <taxon>Streptomyces</taxon>
    </lineage>
</organism>
<sequence>MGRQPPYSEEFLKDAVALYRASGGKCTYAAAAADVGIPGARIRPMRRPADDQHHLGGVSPG</sequence>